<evidence type="ECO:0000259" key="1">
    <source>
        <dbReference type="Pfam" id="PF01872"/>
    </source>
</evidence>
<accession>A0ABU8MBC2</accession>
<dbReference type="InterPro" id="IPR002734">
    <property type="entry name" value="RibDG_C"/>
</dbReference>
<dbReference type="SUPFAM" id="SSF53597">
    <property type="entry name" value="Dihydrofolate reductase-like"/>
    <property type="match status" value="1"/>
</dbReference>
<organism evidence="2 3">
    <name type="scientific">Actinomycetospora flava</name>
    <dbReference type="NCBI Taxonomy" id="3129232"/>
    <lineage>
        <taxon>Bacteria</taxon>
        <taxon>Bacillati</taxon>
        <taxon>Actinomycetota</taxon>
        <taxon>Actinomycetes</taxon>
        <taxon>Pseudonocardiales</taxon>
        <taxon>Pseudonocardiaceae</taxon>
        <taxon>Actinomycetospora</taxon>
    </lineage>
</organism>
<name>A0ABU8MBC2_9PSEU</name>
<dbReference type="PANTHER" id="PTHR38011:SF11">
    <property type="entry name" value="2,5-DIAMINO-6-RIBOSYLAMINO-4(3H)-PYRIMIDINONE 5'-PHOSPHATE REDUCTASE"/>
    <property type="match status" value="1"/>
</dbReference>
<dbReference type="Pfam" id="PF01872">
    <property type="entry name" value="RibD_C"/>
    <property type="match status" value="1"/>
</dbReference>
<dbReference type="InterPro" id="IPR050765">
    <property type="entry name" value="Riboflavin_Biosynth_HTPR"/>
</dbReference>
<keyword evidence="3" id="KW-1185">Reference proteome</keyword>
<feature type="domain" description="Bacterial bifunctional deaminase-reductase C-terminal" evidence="1">
    <location>
        <begin position="3"/>
        <end position="179"/>
    </location>
</feature>
<dbReference type="RefSeq" id="WP_337705988.1">
    <property type="nucleotide sequence ID" value="NZ_JBBEGM010000013.1"/>
</dbReference>
<evidence type="ECO:0000313" key="3">
    <source>
        <dbReference type="Proteomes" id="UP001369736"/>
    </source>
</evidence>
<protein>
    <submittedName>
        <fullName evidence="2">Dihydrofolate reductase family protein</fullName>
    </submittedName>
</protein>
<dbReference type="InterPro" id="IPR024072">
    <property type="entry name" value="DHFR-like_dom_sf"/>
</dbReference>
<dbReference type="Proteomes" id="UP001369736">
    <property type="component" value="Unassembled WGS sequence"/>
</dbReference>
<dbReference type="Gene3D" id="3.40.430.10">
    <property type="entry name" value="Dihydrofolate Reductase, subunit A"/>
    <property type="match status" value="1"/>
</dbReference>
<gene>
    <name evidence="2" type="ORF">WCD58_25910</name>
</gene>
<reference evidence="2 3" key="1">
    <citation type="submission" date="2024-03" db="EMBL/GenBank/DDBJ databases">
        <title>Actinomycetospora sp. OC33-EN07, a novel actinomycete isolated from wild orchid (Aerides multiflora).</title>
        <authorList>
            <person name="Suriyachadkun C."/>
        </authorList>
    </citation>
    <scope>NUCLEOTIDE SEQUENCE [LARGE SCALE GENOMIC DNA]</scope>
    <source>
        <strain evidence="2 3">OC33-EN07</strain>
    </source>
</reference>
<evidence type="ECO:0000313" key="2">
    <source>
        <dbReference type="EMBL" id="MEJ2864617.1"/>
    </source>
</evidence>
<dbReference type="PANTHER" id="PTHR38011">
    <property type="entry name" value="DIHYDROFOLATE REDUCTASE FAMILY PROTEIN (AFU_ORTHOLOGUE AFUA_8G06820)"/>
    <property type="match status" value="1"/>
</dbReference>
<dbReference type="EMBL" id="JBBEGM010000013">
    <property type="protein sequence ID" value="MEJ2864617.1"/>
    <property type="molecule type" value="Genomic_DNA"/>
</dbReference>
<proteinExistence type="predicted"/>
<comment type="caution">
    <text evidence="2">The sequence shown here is derived from an EMBL/GenBank/DDBJ whole genome shotgun (WGS) entry which is preliminary data.</text>
</comment>
<sequence>MRQLVVTVIATLDGFVAGPGGDVMVMPFDEGFNDYAGERIRAAGTLLAGRTTYEDFRSYWPGVADDPSHDAVERDISRVHNTLEKVVVSDSLVIEPGSTWADITRVVPRADAADTVQELKAGDGGEILVFGSVTTWNPLLLAGIVDELHVLVGPALLGSGVPLLAEPTRVPLRLLEARRVEDSSLVLHRYDARGLRSG</sequence>